<comment type="caution">
    <text evidence="2">The sequence shown here is derived from an EMBL/GenBank/DDBJ whole genome shotgun (WGS) entry which is preliminary data.</text>
</comment>
<dbReference type="Proteomes" id="UP000526302">
    <property type="component" value="Unassembled WGS sequence"/>
</dbReference>
<name>A0A7K4BYK8_9ARCH</name>
<protein>
    <submittedName>
        <fullName evidence="2">Uncharacterized protein</fullName>
    </submittedName>
</protein>
<evidence type="ECO:0000313" key="2">
    <source>
        <dbReference type="EMBL" id="NMA44340.1"/>
    </source>
</evidence>
<reference evidence="2 3" key="1">
    <citation type="journal article" date="2020" name="Biotechnol. Biofuels">
        <title>New insights from the biogas microbiome by comprehensive genome-resolved metagenomics of nearly 1600 species originating from multiple anaerobic digesters.</title>
        <authorList>
            <person name="Campanaro S."/>
            <person name="Treu L."/>
            <person name="Rodriguez-R L.M."/>
            <person name="Kovalovszki A."/>
            <person name="Ziels R.M."/>
            <person name="Maus I."/>
            <person name="Zhu X."/>
            <person name="Kougias P.G."/>
            <person name="Basile A."/>
            <person name="Luo G."/>
            <person name="Schluter A."/>
            <person name="Konstantinidis K.T."/>
            <person name="Angelidaki I."/>
        </authorList>
    </citation>
    <scope>NUCLEOTIDE SEQUENCE [LARGE SCALE GENOMIC DNA]</scope>
    <source>
        <strain evidence="2">AS22ysBPME_79</strain>
    </source>
</reference>
<proteinExistence type="predicted"/>
<evidence type="ECO:0000256" key="1">
    <source>
        <dbReference type="SAM" id="Coils"/>
    </source>
</evidence>
<accession>A0A7K4BYK8</accession>
<dbReference type="EMBL" id="JAAZKV010000007">
    <property type="protein sequence ID" value="NMA44340.1"/>
    <property type="molecule type" value="Genomic_DNA"/>
</dbReference>
<feature type="coiled-coil region" evidence="1">
    <location>
        <begin position="29"/>
        <end position="66"/>
    </location>
</feature>
<organism evidence="2 3">
    <name type="scientific">Candidatus Iainarchaeum sp</name>
    <dbReference type="NCBI Taxonomy" id="3101447"/>
    <lineage>
        <taxon>Archaea</taxon>
        <taxon>Candidatus Iainarchaeota</taxon>
        <taxon>Candidatus Iainarchaeia</taxon>
        <taxon>Candidatus Iainarchaeales</taxon>
        <taxon>Candidatus Iainarchaeaceae</taxon>
        <taxon>Candidatus Iainarchaeum</taxon>
    </lineage>
</organism>
<keyword evidence="1" id="KW-0175">Coiled coil</keyword>
<gene>
    <name evidence="2" type="ORF">GX950_00815</name>
</gene>
<evidence type="ECO:0000313" key="3">
    <source>
        <dbReference type="Proteomes" id="UP000526302"/>
    </source>
</evidence>
<dbReference type="AlphaFoldDB" id="A0A7K4BYK8"/>
<sequence length="199" mass="23030">MSRRGTKPKPSIGQQLTFNFRKPLSERIAESKTKTIEKLKKRKRTIENMKRKMNERNAERKATLNKIKILQASAQKGLNKIRAIEIREAAKKGKYLPLPKFNPNNSKMKPKLIAFARKIDLERIKIIGAERFRQDWVTIDARRRTIANAQNKKARNFSTTSTAYVWDIYRIGQDMIASGNKMQQSLGTQLVAEVNNLFN</sequence>